<evidence type="ECO:0000256" key="1">
    <source>
        <dbReference type="SAM" id="SignalP"/>
    </source>
</evidence>
<comment type="caution">
    <text evidence="2">The sequence shown here is derived from an EMBL/GenBank/DDBJ whole genome shotgun (WGS) entry which is preliminary data.</text>
</comment>
<dbReference type="GeneID" id="37007857"/>
<dbReference type="Proteomes" id="UP000244309">
    <property type="component" value="Unassembled WGS sequence"/>
</dbReference>
<organism evidence="2 3">
    <name type="scientific">Candidozyma haemuli</name>
    <dbReference type="NCBI Taxonomy" id="45357"/>
    <lineage>
        <taxon>Eukaryota</taxon>
        <taxon>Fungi</taxon>
        <taxon>Dikarya</taxon>
        <taxon>Ascomycota</taxon>
        <taxon>Saccharomycotina</taxon>
        <taxon>Pichiomycetes</taxon>
        <taxon>Metschnikowiaceae</taxon>
        <taxon>Candidozyma</taxon>
    </lineage>
</organism>
<accession>A0A2V1AYC9</accession>
<gene>
    <name evidence="2" type="ORF">CXQ85_002526</name>
</gene>
<keyword evidence="3" id="KW-1185">Reference proteome</keyword>
<dbReference type="OrthoDB" id="4076141at2759"/>
<reference evidence="2 3" key="1">
    <citation type="submission" date="2017-12" db="EMBL/GenBank/DDBJ databases">
        <title>Genome Sequence of a Multidrug-Resistant Candida haemulonii Isolate from a Patient with Chronic Leg Ulcers in Israel.</title>
        <authorList>
            <person name="Chow N.A."/>
            <person name="Gade L."/>
            <person name="Batra D."/>
            <person name="Rowe L.A."/>
            <person name="Ben-Ami R."/>
            <person name="Loparev V.N."/>
            <person name="Litvintseva A.P."/>
        </authorList>
    </citation>
    <scope>NUCLEOTIDE SEQUENCE [LARGE SCALE GENOMIC DNA]</scope>
    <source>
        <strain evidence="2 3">B11899</strain>
    </source>
</reference>
<feature type="signal peptide" evidence="1">
    <location>
        <begin position="1"/>
        <end position="18"/>
    </location>
</feature>
<dbReference type="RefSeq" id="XP_025343744.1">
    <property type="nucleotide sequence ID" value="XM_025486194.1"/>
</dbReference>
<evidence type="ECO:0008006" key="4">
    <source>
        <dbReference type="Google" id="ProtNLM"/>
    </source>
</evidence>
<sequence length="211" mass="23493">MLLFFYLLTLAATAPTLNTLFKISSRTHPPSLVSSLLLSKYREVGTQSGQSLSKAQALAYSDVCAEKTCFRYVLESARVVESTHPASECRLNRDDYYQTVVTPLSQIDASLNGGKTEVEEELSEKLKSYLSTVRSEIVFSDFTDLDYDLQCYGDHYELTQVVLEQTSVIASLKLHVNVPSECSFSHFDSRLGDDYTSSVDIELPAVPHTVP</sequence>
<protein>
    <recommendedName>
        <fullName evidence="4">Protein BIG1</fullName>
    </recommendedName>
</protein>
<proteinExistence type="predicted"/>
<dbReference type="VEuPathDB" id="FungiDB:CXQ85_002526"/>
<dbReference type="AlphaFoldDB" id="A0A2V1AYC9"/>
<name>A0A2V1AYC9_9ASCO</name>
<dbReference type="EMBL" id="PKFO01000010">
    <property type="protein sequence ID" value="PVH22804.1"/>
    <property type="molecule type" value="Genomic_DNA"/>
</dbReference>
<evidence type="ECO:0000313" key="3">
    <source>
        <dbReference type="Proteomes" id="UP000244309"/>
    </source>
</evidence>
<feature type="chain" id="PRO_5015939307" description="Protein BIG1" evidence="1">
    <location>
        <begin position="19"/>
        <end position="211"/>
    </location>
</feature>
<keyword evidence="1" id="KW-0732">Signal</keyword>
<evidence type="ECO:0000313" key="2">
    <source>
        <dbReference type="EMBL" id="PVH22804.1"/>
    </source>
</evidence>